<dbReference type="EMBL" id="CP017813">
    <property type="protein sequence ID" value="APJ38778.1"/>
    <property type="molecule type" value="Genomic_DNA"/>
</dbReference>
<dbReference type="KEGG" id="mpul:BLA55_03865"/>
<dbReference type="Proteomes" id="UP000184322">
    <property type="component" value="Chromosome"/>
</dbReference>
<dbReference type="RefSeq" id="WP_235631833.1">
    <property type="nucleotide sequence ID" value="NZ_CP017813.1"/>
</dbReference>
<dbReference type="Gene3D" id="3.90.120.30">
    <property type="match status" value="1"/>
</dbReference>
<reference evidence="4" key="2">
    <citation type="submission" date="2016-10" db="EMBL/GenBank/DDBJ databases">
        <authorList>
            <person name="Beylefeld A."/>
            <person name="Abolnik C."/>
        </authorList>
    </citation>
    <scope>NUCLEOTIDE SEQUENCE [LARGE SCALE GENOMIC DNA]</scope>
    <source>
        <strain evidence="4">B359_6</strain>
    </source>
</reference>
<reference evidence="2" key="1">
    <citation type="submission" date="2016-10" db="EMBL/GenBank/DDBJ databases">
        <authorList>
            <person name="de Groot N.N."/>
        </authorList>
    </citation>
    <scope>NUCLEOTIDE SEQUENCE [LARGE SCALE GENOMIC DNA]</scope>
    <source>
        <strain evidence="2">B359_6</strain>
    </source>
</reference>
<evidence type="ECO:0000313" key="3">
    <source>
        <dbReference type="EMBL" id="APJ38778.1"/>
    </source>
</evidence>
<protein>
    <submittedName>
        <fullName evidence="2">Uncharacterized protein</fullName>
    </submittedName>
</protein>
<keyword evidence="4" id="KW-1185">Reference proteome</keyword>
<evidence type="ECO:0000313" key="4">
    <source>
        <dbReference type="Proteomes" id="UP000184322"/>
    </source>
</evidence>
<dbReference type="STRING" id="48003.BLA55_00145"/>
<proteinExistence type="predicted"/>
<organism evidence="2 4">
    <name type="scientific">Mycoplasmopsis pullorum</name>
    <dbReference type="NCBI Taxonomy" id="48003"/>
    <lineage>
        <taxon>Bacteria</taxon>
        <taxon>Bacillati</taxon>
        <taxon>Mycoplasmatota</taxon>
        <taxon>Mycoplasmoidales</taxon>
        <taxon>Metamycoplasmataceae</taxon>
        <taxon>Mycoplasmopsis</taxon>
    </lineage>
</organism>
<dbReference type="KEGG" id="mpul:BLA55_00145"/>
<evidence type="ECO:0000313" key="1">
    <source>
        <dbReference type="EMBL" id="APJ38109.1"/>
    </source>
</evidence>
<sequence>MKLSSNQVIILEKSVNDKYTISDALREGHQSRKQQHLKNGNGFGYSLFNEESEYANTISARYYKDESEILI</sequence>
<dbReference type="KEGG" id="mpul:BLA55_03920"/>
<evidence type="ECO:0000313" key="2">
    <source>
        <dbReference type="EMBL" id="APJ38769.1"/>
    </source>
</evidence>
<dbReference type="EMBL" id="CP017813">
    <property type="protein sequence ID" value="APJ38769.1"/>
    <property type="molecule type" value="Genomic_DNA"/>
</dbReference>
<gene>
    <name evidence="1" type="ORF">BLA55_00145</name>
    <name evidence="2" type="ORF">BLA55_03865</name>
    <name evidence="3" type="ORF">BLA55_03920</name>
</gene>
<dbReference type="AlphaFoldDB" id="A0A1L4FT52"/>
<accession>A0A1L4FT52</accession>
<name>A0A1L4FT52_9BACT</name>
<dbReference type="EMBL" id="CP017813">
    <property type="protein sequence ID" value="APJ38109.1"/>
    <property type="molecule type" value="Genomic_DNA"/>
</dbReference>